<feature type="compositionally biased region" description="Polar residues" evidence="9">
    <location>
        <begin position="722"/>
        <end position="740"/>
    </location>
</feature>
<organism evidence="12 13">
    <name type="scientific">Muntiacus reevesi</name>
    <name type="common">Reeves' muntjac</name>
    <name type="synonym">Cervus reevesi</name>
    <dbReference type="NCBI Taxonomy" id="9886"/>
    <lineage>
        <taxon>Eukaryota</taxon>
        <taxon>Metazoa</taxon>
        <taxon>Chordata</taxon>
        <taxon>Craniata</taxon>
        <taxon>Vertebrata</taxon>
        <taxon>Euteleostomi</taxon>
        <taxon>Mammalia</taxon>
        <taxon>Eutheria</taxon>
        <taxon>Laurasiatheria</taxon>
        <taxon>Artiodactyla</taxon>
        <taxon>Ruminantia</taxon>
        <taxon>Pecora</taxon>
        <taxon>Cervidae</taxon>
        <taxon>Muntiacinae</taxon>
        <taxon>Muntiacus</taxon>
    </lineage>
</organism>
<feature type="region of interest" description="Disordered" evidence="9">
    <location>
        <begin position="309"/>
        <end position="395"/>
    </location>
</feature>
<evidence type="ECO:0000256" key="5">
    <source>
        <dbReference type="ARBA" id="ARBA00022989"/>
    </source>
</evidence>
<keyword evidence="4" id="KW-0256">Endoplasmic reticulum</keyword>
<feature type="compositionally biased region" description="Low complexity" evidence="9">
    <location>
        <begin position="134"/>
        <end position="188"/>
    </location>
</feature>
<dbReference type="PANTHER" id="PTHR13466">
    <property type="entry name" value="TEX2 PROTEIN-RELATED"/>
    <property type="match status" value="1"/>
</dbReference>
<protein>
    <recommendedName>
        <fullName evidence="11">SMP-LTD domain-containing protein</fullName>
    </recommendedName>
</protein>
<accession>A0A5N3WYU4</accession>
<dbReference type="Proteomes" id="UP000326062">
    <property type="component" value="Chromosome 17"/>
</dbReference>
<dbReference type="CDD" id="cd21675">
    <property type="entry name" value="SMP_TEX2"/>
    <property type="match status" value="1"/>
</dbReference>
<evidence type="ECO:0000256" key="6">
    <source>
        <dbReference type="ARBA" id="ARBA00023055"/>
    </source>
</evidence>
<evidence type="ECO:0000256" key="1">
    <source>
        <dbReference type="ARBA" id="ARBA00004586"/>
    </source>
</evidence>
<keyword evidence="6" id="KW-0445">Lipid transport</keyword>
<keyword evidence="13" id="KW-1185">Reference proteome</keyword>
<dbReference type="AlphaFoldDB" id="A0A5N3WYU4"/>
<feature type="compositionally biased region" description="Acidic residues" evidence="9">
    <location>
        <begin position="42"/>
        <end position="51"/>
    </location>
</feature>
<feature type="compositionally biased region" description="Basic and acidic residues" evidence="9">
    <location>
        <begin position="364"/>
        <end position="380"/>
    </location>
</feature>
<keyword evidence="5 10" id="KW-1133">Transmembrane helix</keyword>
<feature type="region of interest" description="Disordered" evidence="9">
    <location>
        <begin position="134"/>
        <end position="278"/>
    </location>
</feature>
<feature type="region of interest" description="Disordered" evidence="9">
    <location>
        <begin position="40"/>
        <end position="63"/>
    </location>
</feature>
<evidence type="ECO:0000259" key="11">
    <source>
        <dbReference type="PROSITE" id="PS51847"/>
    </source>
</evidence>
<keyword evidence="7" id="KW-0446">Lipid-binding</keyword>
<keyword evidence="2" id="KW-0813">Transport</keyword>
<feature type="compositionally biased region" description="Polar residues" evidence="9">
    <location>
        <begin position="674"/>
        <end position="685"/>
    </location>
</feature>
<feature type="domain" description="SMP-LTD" evidence="11">
    <location>
        <begin position="751"/>
        <end position="1036"/>
    </location>
</feature>
<feature type="transmembrane region" description="Helical" evidence="10">
    <location>
        <begin position="469"/>
        <end position="487"/>
    </location>
</feature>
<comment type="caution">
    <text evidence="12">The sequence shown here is derived from an EMBL/GenBank/DDBJ whole genome shotgun (WGS) entry which is preliminary data.</text>
</comment>
<reference evidence="12 13" key="1">
    <citation type="submission" date="2019-06" db="EMBL/GenBank/DDBJ databases">
        <title>Discovery of a novel chromosome fission-fusion reversal in muntjac.</title>
        <authorList>
            <person name="Mudd A.B."/>
            <person name="Bredeson J.V."/>
            <person name="Baum R."/>
            <person name="Hockemeyer D."/>
            <person name="Rokhsar D.S."/>
        </authorList>
    </citation>
    <scope>NUCLEOTIDE SEQUENCE [LARGE SCALE GENOMIC DNA]</scope>
    <source>
        <strain evidence="12">UCam_UCB_Mr</strain>
        <tissue evidence="12">Fibroblast cell line</tissue>
    </source>
</reference>
<dbReference type="PROSITE" id="PS51847">
    <property type="entry name" value="SMP"/>
    <property type="match status" value="1"/>
</dbReference>
<feature type="region of interest" description="Disordered" evidence="9">
    <location>
        <begin position="1"/>
        <end position="27"/>
    </location>
</feature>
<evidence type="ECO:0000256" key="3">
    <source>
        <dbReference type="ARBA" id="ARBA00022692"/>
    </source>
</evidence>
<evidence type="ECO:0000256" key="10">
    <source>
        <dbReference type="SAM" id="Phobius"/>
    </source>
</evidence>
<feature type="compositionally biased region" description="Low complexity" evidence="9">
    <location>
        <begin position="318"/>
        <end position="341"/>
    </location>
</feature>
<dbReference type="GO" id="GO:0008289">
    <property type="term" value="F:lipid binding"/>
    <property type="evidence" value="ECO:0007669"/>
    <property type="project" value="UniProtKB-KW"/>
</dbReference>
<keyword evidence="3 10" id="KW-0812">Transmembrane</keyword>
<proteinExistence type="predicted"/>
<feature type="compositionally biased region" description="Acidic residues" evidence="9">
    <location>
        <begin position="882"/>
        <end position="897"/>
    </location>
</feature>
<evidence type="ECO:0000256" key="2">
    <source>
        <dbReference type="ARBA" id="ARBA00022448"/>
    </source>
</evidence>
<feature type="compositionally biased region" description="Basic and acidic residues" evidence="9">
    <location>
        <begin position="581"/>
        <end position="604"/>
    </location>
</feature>
<sequence>MTSLNGRHAEKTLDMPKPSAPRVHVQRSVSRDTIAIHFSVSGEEEEEEEEEFRERLEEGLDDQGVVTGLEAKEDLYLEPGGGHDPAGPGAQLILADGLPVSPAVLPVSESTVKLLEPPAPAAQVFGAVPLALSPGSSSSGLLASSPSVSSLSEQKTSSSSPLSSPSRSPILSSSASSSTLSSAKPFLSLVKSLSTEVEPKESPHPPRHRHLMKTLVKSLSTDTSRQESDAVSYRPPDSKLNLHLFKQFTQPRNTGGDSKTAPSSPLTSPSDTRSFFKVPEMEAKIEDTKRRLSEVIYDPFQLFSKIIGEESGSHRPKALSSSASELSNLSSLNGHLESNNNYSIKEEECDSEGEGVGSDPGVPRSDHAQPSEEPAREAEPRSSQGSGLKEGGPKTGSLVLEKCSLSALASKEDEEFCELYTEDFDLEPEGESKAEKLPEGPLKPEGLADDGLAPDSDHEVDSAAQRLEIPVKTLGFFVLCVYAYLILPLPHYVSGLFLGVGLGFMTAVCLIWFFTPPSAHKHHRLHKHLQHWSPRSLDIKEPEILKVYLVPKSLARKRIWNKKYPICIELGQQDDFMSKAQTDKETSEEKPPAERELGGEDPKKPPHPQEGTRSGHRDQILYLFGRTGREKEEWFRRFFLASKLKSETKKPPPGVSGSKPGILPSHSRHSSPSGHLTHSRSSSKGSVDELVAQPKQKELVGGVRQKMLLDYSVYMARCVPQENRSPQRSPVLSAESSPTTGKKLPEAPPSEEEEQEAWVNALLGRMFWDFLGEKYWSDLVSKKIQMKLSKIKLPYFMNELTLTELDMGVAVPKILQAFKPYVDHQGLWIDLEMSYNGSFLMTLETKMNLTKLGKEPLVEALKVGEIGKEGCRPRAFCLADSDEESSSAGSSDEDDAPEPSAGDKPLLPGAEGYVGGHRTSKIMRFVDKITKSKYFQKATETEFIKKKIEEVSNTPLLLTVEVQECRGTLAVNIPPPATDRIWYGFRKPPYIELKARPKLGEREVTLVHVTDWIEKKLEQEFQKVFVMPNMDDVYIPIMHSAMDPRSTSSLLKEPPVEAADQL</sequence>
<feature type="transmembrane region" description="Helical" evidence="10">
    <location>
        <begin position="493"/>
        <end position="514"/>
    </location>
</feature>
<dbReference type="PANTHER" id="PTHR13466:SF2">
    <property type="entry name" value="TESTIS-EXPRESSED PROTEIN 2"/>
    <property type="match status" value="1"/>
</dbReference>
<feature type="region of interest" description="Disordered" evidence="9">
    <location>
        <begin position="579"/>
        <end position="619"/>
    </location>
</feature>
<evidence type="ECO:0000256" key="9">
    <source>
        <dbReference type="SAM" id="MobiDB-lite"/>
    </source>
</evidence>
<evidence type="ECO:0000313" key="12">
    <source>
        <dbReference type="EMBL" id="KAB0367052.1"/>
    </source>
</evidence>
<keyword evidence="8 10" id="KW-0472">Membrane</keyword>
<evidence type="ECO:0000256" key="4">
    <source>
        <dbReference type="ARBA" id="ARBA00022824"/>
    </source>
</evidence>
<dbReference type="EMBL" id="VCEB01000019">
    <property type="protein sequence ID" value="KAB0367052.1"/>
    <property type="molecule type" value="Genomic_DNA"/>
</dbReference>
<evidence type="ECO:0000313" key="13">
    <source>
        <dbReference type="Proteomes" id="UP000326062"/>
    </source>
</evidence>
<dbReference type="GO" id="GO:0005789">
    <property type="term" value="C:endoplasmic reticulum membrane"/>
    <property type="evidence" value="ECO:0007669"/>
    <property type="project" value="UniProtKB-SubCell"/>
</dbReference>
<evidence type="ECO:0000256" key="8">
    <source>
        <dbReference type="ARBA" id="ARBA00023136"/>
    </source>
</evidence>
<dbReference type="GO" id="GO:0006869">
    <property type="term" value="P:lipid transport"/>
    <property type="evidence" value="ECO:0007669"/>
    <property type="project" value="UniProtKB-KW"/>
</dbReference>
<gene>
    <name evidence="12" type="ORF">FD755_020376</name>
</gene>
<feature type="region of interest" description="Disordered" evidence="9">
    <location>
        <begin position="722"/>
        <end position="754"/>
    </location>
</feature>
<evidence type="ECO:0000256" key="7">
    <source>
        <dbReference type="ARBA" id="ARBA00023121"/>
    </source>
</evidence>
<feature type="region of interest" description="Disordered" evidence="9">
    <location>
        <begin position="882"/>
        <end position="915"/>
    </location>
</feature>
<feature type="region of interest" description="Disordered" evidence="9">
    <location>
        <begin position="427"/>
        <end position="459"/>
    </location>
</feature>
<feature type="compositionally biased region" description="Low complexity" evidence="9">
    <location>
        <begin position="655"/>
        <end position="673"/>
    </location>
</feature>
<dbReference type="InterPro" id="IPR031468">
    <property type="entry name" value="SMP_LBD"/>
</dbReference>
<name>A0A5N3WYU4_MUNRE</name>
<comment type="subcellular location">
    <subcellularLocation>
        <location evidence="1">Endoplasmic reticulum membrane</location>
    </subcellularLocation>
</comment>
<feature type="compositionally biased region" description="Polar residues" evidence="9">
    <location>
        <begin position="247"/>
        <end position="273"/>
    </location>
</feature>
<feature type="region of interest" description="Disordered" evidence="9">
    <location>
        <begin position="646"/>
        <end position="689"/>
    </location>
</feature>